<keyword evidence="2 8" id="KW-0689">Ribosomal protein</keyword>
<dbReference type="GO" id="GO:0002181">
    <property type="term" value="P:cytoplasmic translation"/>
    <property type="evidence" value="ECO:0007669"/>
    <property type="project" value="TreeGrafter"/>
</dbReference>
<keyword evidence="3" id="KW-0687">Ribonucleoprotein</keyword>
<name>A0A0H4TWK5_9DELT</name>
<evidence type="ECO:0000313" key="8">
    <source>
        <dbReference type="EMBL" id="AKQ05344.1"/>
    </source>
</evidence>
<dbReference type="SMART" id="SM01383">
    <property type="entry name" value="Ribosomal_L2"/>
    <property type="match status" value="1"/>
</dbReference>
<organism evidence="8">
    <name type="scientific">uncultured delta proteobacterium Rifle_16ft_4_minimus_27247</name>
    <dbReference type="NCBI Taxonomy" id="1665177"/>
    <lineage>
        <taxon>Bacteria</taxon>
        <taxon>Deltaproteobacteria</taxon>
        <taxon>environmental samples</taxon>
    </lineage>
</organism>
<dbReference type="InterPro" id="IPR002171">
    <property type="entry name" value="Ribosomal_uL2"/>
</dbReference>
<evidence type="ECO:0000259" key="6">
    <source>
        <dbReference type="SMART" id="SM01382"/>
    </source>
</evidence>
<dbReference type="InterPro" id="IPR008991">
    <property type="entry name" value="Translation_prot_SH3-like_sf"/>
</dbReference>
<evidence type="ECO:0000259" key="7">
    <source>
        <dbReference type="SMART" id="SM01383"/>
    </source>
</evidence>
<feature type="domain" description="Large ribosomal subunit protein uL2 C-terminal" evidence="6">
    <location>
        <begin position="124"/>
        <end position="195"/>
    </location>
</feature>
<sequence>MAIKTYKPTSPALRKKTTVVFDHLTKKRPEKNLTAPIKRTGGRNFSGRVTVRWIGGGHKRIYRLIDFKRDKRDVPAKVSAIEYDPNRSANIALLNYADGEKRYIICPDALKVGDTVVAGESAEIRPGNALPLRMIPVGAFVHNIEMRPGKADREPRLREYHDRQGRQVEMVRKASEGEGRGDEPGRPPARRRRRQEQGRTSRKSVGHAGKRI</sequence>
<gene>
    <name evidence="8" type="primary">rplB</name>
</gene>
<dbReference type="GO" id="GO:0015934">
    <property type="term" value="C:large ribosomal subunit"/>
    <property type="evidence" value="ECO:0007669"/>
    <property type="project" value="InterPro"/>
</dbReference>
<dbReference type="AlphaFoldDB" id="A0A0H4TWK5"/>
<proteinExistence type="inferred from homology"/>
<feature type="compositionally biased region" description="Basic and acidic residues" evidence="5">
    <location>
        <begin position="161"/>
        <end position="185"/>
    </location>
</feature>
<dbReference type="GO" id="GO:0016740">
    <property type="term" value="F:transferase activity"/>
    <property type="evidence" value="ECO:0007669"/>
    <property type="project" value="InterPro"/>
</dbReference>
<evidence type="ECO:0000256" key="1">
    <source>
        <dbReference type="ARBA" id="ARBA00005636"/>
    </source>
</evidence>
<dbReference type="InterPro" id="IPR014722">
    <property type="entry name" value="Rib_uL2_dom2"/>
</dbReference>
<feature type="region of interest" description="Disordered" evidence="5">
    <location>
        <begin position="161"/>
        <end position="212"/>
    </location>
</feature>
<evidence type="ECO:0000256" key="3">
    <source>
        <dbReference type="ARBA" id="ARBA00023274"/>
    </source>
</evidence>
<dbReference type="InterPro" id="IPR005880">
    <property type="entry name" value="Ribosomal_uL2_bac/org-type"/>
</dbReference>
<evidence type="ECO:0000256" key="4">
    <source>
        <dbReference type="ARBA" id="ARBA00035459"/>
    </source>
</evidence>
<dbReference type="PANTHER" id="PTHR13691:SF5">
    <property type="entry name" value="LARGE RIBOSOMAL SUBUNIT PROTEIN UL2M"/>
    <property type="match status" value="1"/>
</dbReference>
<dbReference type="InterPro" id="IPR022666">
    <property type="entry name" value="Ribosomal_uL2_RNA-bd_dom"/>
</dbReference>
<dbReference type="InterPro" id="IPR012340">
    <property type="entry name" value="NA-bd_OB-fold"/>
</dbReference>
<accession>A0A0H4TWK5</accession>
<evidence type="ECO:0000256" key="5">
    <source>
        <dbReference type="SAM" id="MobiDB-lite"/>
    </source>
</evidence>
<dbReference type="NCBIfam" id="TIGR01171">
    <property type="entry name" value="rplB_bact"/>
    <property type="match status" value="1"/>
</dbReference>
<comment type="similarity">
    <text evidence="1">Belongs to the universal ribosomal protein uL2 family.</text>
</comment>
<dbReference type="GO" id="GO:0003723">
    <property type="term" value="F:RNA binding"/>
    <property type="evidence" value="ECO:0007669"/>
    <property type="project" value="InterPro"/>
</dbReference>
<reference evidence="8" key="1">
    <citation type="journal article" date="2015" name="ISME J.">
        <title>Aquifer environment selects for microbial species cohorts in sediment and groundwater.</title>
        <authorList>
            <person name="Hug L.A."/>
            <person name="Thomas B.C."/>
            <person name="Brown C.T."/>
            <person name="Frischkorn K.R."/>
            <person name="Williams K.H."/>
            <person name="Tringe S.G."/>
            <person name="Banfield J.F."/>
        </authorList>
    </citation>
    <scope>NUCLEOTIDE SEQUENCE</scope>
</reference>
<protein>
    <recommendedName>
        <fullName evidence="4">50S ribosomal protein L2</fullName>
    </recommendedName>
</protein>
<dbReference type="InterPro" id="IPR022669">
    <property type="entry name" value="Ribosomal_uL2_C"/>
</dbReference>
<dbReference type="Gene3D" id="2.30.30.30">
    <property type="match status" value="1"/>
</dbReference>
<dbReference type="Gene3D" id="2.40.50.140">
    <property type="entry name" value="Nucleic acid-binding proteins"/>
    <property type="match status" value="1"/>
</dbReference>
<evidence type="ECO:0000256" key="2">
    <source>
        <dbReference type="ARBA" id="ARBA00022980"/>
    </source>
</evidence>
<dbReference type="EMBL" id="KT007072">
    <property type="protein sequence ID" value="AKQ05344.1"/>
    <property type="molecule type" value="Genomic_DNA"/>
</dbReference>
<dbReference type="SMART" id="SM01382">
    <property type="entry name" value="Ribosomal_L2_C"/>
    <property type="match status" value="1"/>
</dbReference>
<dbReference type="Pfam" id="PF00181">
    <property type="entry name" value="Ribosomal_L2_N"/>
    <property type="match status" value="1"/>
</dbReference>
<feature type="domain" description="Large ribosomal subunit protein uL2 RNA-binding" evidence="7">
    <location>
        <begin position="42"/>
        <end position="118"/>
    </location>
</feature>
<dbReference type="FunFam" id="2.40.50.140:FF:000003">
    <property type="entry name" value="50S ribosomal protein L2"/>
    <property type="match status" value="1"/>
</dbReference>
<feature type="compositionally biased region" description="Basic residues" evidence="5">
    <location>
        <begin position="188"/>
        <end position="212"/>
    </location>
</feature>
<dbReference type="SUPFAM" id="SSF50249">
    <property type="entry name" value="Nucleic acid-binding proteins"/>
    <property type="match status" value="1"/>
</dbReference>
<dbReference type="SUPFAM" id="SSF50104">
    <property type="entry name" value="Translation proteins SH3-like domain"/>
    <property type="match status" value="1"/>
</dbReference>
<dbReference type="GO" id="GO:0003735">
    <property type="term" value="F:structural constituent of ribosome"/>
    <property type="evidence" value="ECO:0007669"/>
    <property type="project" value="InterPro"/>
</dbReference>
<dbReference type="PANTHER" id="PTHR13691">
    <property type="entry name" value="RIBOSOMAL PROTEIN L2"/>
    <property type="match status" value="1"/>
</dbReference>